<dbReference type="GO" id="GO:0004764">
    <property type="term" value="F:shikimate 3-dehydrogenase (NADP+) activity"/>
    <property type="evidence" value="ECO:0007669"/>
    <property type="project" value="UniProtKB-EC"/>
</dbReference>
<evidence type="ECO:0000313" key="5">
    <source>
        <dbReference type="EMBL" id="MEN2744597.1"/>
    </source>
</evidence>
<name>A0ABU9WZH1_9MICC</name>
<evidence type="ECO:0000259" key="4">
    <source>
        <dbReference type="Pfam" id="PF18317"/>
    </source>
</evidence>
<dbReference type="InterPro" id="IPR013708">
    <property type="entry name" value="Shikimate_DH-bd_N"/>
</dbReference>
<dbReference type="SUPFAM" id="SSF51735">
    <property type="entry name" value="NAD(P)-binding Rossmann-fold domains"/>
    <property type="match status" value="1"/>
</dbReference>
<evidence type="ECO:0000259" key="3">
    <source>
        <dbReference type="Pfam" id="PF08501"/>
    </source>
</evidence>
<comment type="caution">
    <text evidence="5">The sequence shown here is derived from an EMBL/GenBank/DDBJ whole genome shotgun (WGS) entry which is preliminary data.</text>
</comment>
<dbReference type="SUPFAM" id="SSF53223">
    <property type="entry name" value="Aminoacid dehydrogenase-like, N-terminal domain"/>
    <property type="match status" value="1"/>
</dbReference>
<dbReference type="EC" id="1.1.1.25" evidence="5"/>
<gene>
    <name evidence="5" type="ORF">ABCQ75_08580</name>
</gene>
<dbReference type="Gene3D" id="3.40.50.10860">
    <property type="entry name" value="Leucine Dehydrogenase, chain A, domain 1"/>
    <property type="match status" value="1"/>
</dbReference>
<evidence type="ECO:0000256" key="2">
    <source>
        <dbReference type="ARBA" id="ARBA00023141"/>
    </source>
</evidence>
<dbReference type="RefSeq" id="WP_345884738.1">
    <property type="nucleotide sequence ID" value="NZ_JBDFRB010000006.1"/>
</dbReference>
<dbReference type="EMBL" id="JBDFRB010000006">
    <property type="protein sequence ID" value="MEN2744597.1"/>
    <property type="molecule type" value="Genomic_DNA"/>
</dbReference>
<dbReference type="PANTHER" id="PTHR21089:SF1">
    <property type="entry name" value="BIFUNCTIONAL 3-DEHYDROQUINATE DEHYDRATASE_SHIKIMATE DEHYDROGENASE, CHLOROPLASTIC"/>
    <property type="match status" value="1"/>
</dbReference>
<dbReference type="Proteomes" id="UP001422074">
    <property type="component" value="Unassembled WGS sequence"/>
</dbReference>
<accession>A0ABU9WZH1</accession>
<proteinExistence type="predicted"/>
<keyword evidence="2" id="KW-0057">Aromatic amino acid biosynthesis</keyword>
<organism evidence="5 6">
    <name type="scientific">Sinomonas halotolerans</name>
    <dbReference type="NCBI Taxonomy" id="1644133"/>
    <lineage>
        <taxon>Bacteria</taxon>
        <taxon>Bacillati</taxon>
        <taxon>Actinomycetota</taxon>
        <taxon>Actinomycetes</taxon>
        <taxon>Micrococcales</taxon>
        <taxon>Micrococcaceae</taxon>
        <taxon>Sinomonas</taxon>
    </lineage>
</organism>
<dbReference type="InterPro" id="IPR046346">
    <property type="entry name" value="Aminoacid_DH-like_N_sf"/>
</dbReference>
<dbReference type="InterPro" id="IPR036291">
    <property type="entry name" value="NAD(P)-bd_dom_sf"/>
</dbReference>
<dbReference type="InterPro" id="IPR022893">
    <property type="entry name" value="Shikimate_DH_fam"/>
</dbReference>
<protein>
    <submittedName>
        <fullName evidence="5">Shikimate dehydrogenase</fullName>
        <ecNumber evidence="5">1.1.1.25</ecNumber>
    </submittedName>
</protein>
<dbReference type="Gene3D" id="3.40.50.720">
    <property type="entry name" value="NAD(P)-binding Rossmann-like Domain"/>
    <property type="match status" value="1"/>
</dbReference>
<sequence length="309" mass="31604">MSGGPSGGTAAGERGHAPARAAVLGHPIGHSKSPALHGAAYAALGIELEYGRVDLTEEQLPAFIGRVRSEPGWRGLSVTMPLKSAIVPLVDRLEGRAAELGVLNTVVVEHGPAGPVLVGYNTDVTGIVEAFRHAGCARAESAAILGAGNTALAAVAAVAELGARQVAFLVRDPSRTGEAVGLAQRVGLRVTVEALAEAAPAAVGADVVVSTLPPRAADGFADAVAALPVGAQMEHDGGARVLLDVAYDPWPSRLAEAWKGRGGVVLHGLEMLVHQAVEQVVLFTGRTEARSQHVTDVMCDSVGVPRRVA</sequence>
<keyword evidence="6" id="KW-1185">Reference proteome</keyword>
<comment type="pathway">
    <text evidence="1">Metabolic intermediate biosynthesis; chorismate biosynthesis; chorismate from D-erythrose 4-phosphate and phosphoenolpyruvate: step 4/7.</text>
</comment>
<dbReference type="Pfam" id="PF08501">
    <property type="entry name" value="Shikimate_dh_N"/>
    <property type="match status" value="1"/>
</dbReference>
<feature type="domain" description="Shikimate dehydrogenase substrate binding N-terminal" evidence="3">
    <location>
        <begin position="23"/>
        <end position="106"/>
    </location>
</feature>
<keyword evidence="2" id="KW-0028">Amino-acid biosynthesis</keyword>
<dbReference type="PANTHER" id="PTHR21089">
    <property type="entry name" value="SHIKIMATE DEHYDROGENASE"/>
    <property type="match status" value="1"/>
</dbReference>
<reference evidence="5 6" key="1">
    <citation type="submission" date="2024-05" db="EMBL/GenBank/DDBJ databases">
        <title>Sinomonas sp. nov., isolated from a waste landfill.</title>
        <authorList>
            <person name="Zhao Y."/>
        </authorList>
    </citation>
    <scope>NUCLEOTIDE SEQUENCE [LARGE SCALE GENOMIC DNA]</scope>
    <source>
        <strain evidence="5 6">CCTCC AB2014300</strain>
    </source>
</reference>
<keyword evidence="5" id="KW-0560">Oxidoreductase</keyword>
<dbReference type="InterPro" id="IPR041121">
    <property type="entry name" value="SDH_C"/>
</dbReference>
<feature type="domain" description="SDH C-terminal" evidence="4">
    <location>
        <begin position="268"/>
        <end position="287"/>
    </location>
</feature>
<evidence type="ECO:0000256" key="1">
    <source>
        <dbReference type="ARBA" id="ARBA00004871"/>
    </source>
</evidence>
<dbReference type="NCBIfam" id="NF001311">
    <property type="entry name" value="PRK00258.1-3"/>
    <property type="match status" value="1"/>
</dbReference>
<evidence type="ECO:0000313" key="6">
    <source>
        <dbReference type="Proteomes" id="UP001422074"/>
    </source>
</evidence>
<dbReference type="Pfam" id="PF18317">
    <property type="entry name" value="SDH_C"/>
    <property type="match status" value="1"/>
</dbReference>